<proteinExistence type="predicted"/>
<evidence type="ECO:0000313" key="2">
    <source>
        <dbReference type="Proteomes" id="UP000176700"/>
    </source>
</evidence>
<evidence type="ECO:0000313" key="1">
    <source>
        <dbReference type="EMBL" id="OGZ44101.1"/>
    </source>
</evidence>
<comment type="caution">
    <text evidence="1">The sequence shown here is derived from an EMBL/GenBank/DDBJ whole genome shotgun (WGS) entry which is preliminary data.</text>
</comment>
<protein>
    <submittedName>
        <fullName evidence="1">Uncharacterized protein</fullName>
    </submittedName>
</protein>
<accession>A0A1G2G2K7</accession>
<dbReference type="AlphaFoldDB" id="A0A1G2G2K7"/>
<dbReference type="EMBL" id="MHNI01000001">
    <property type="protein sequence ID" value="OGZ44101.1"/>
    <property type="molecule type" value="Genomic_DNA"/>
</dbReference>
<reference evidence="1 2" key="1">
    <citation type="journal article" date="2016" name="Nat. Commun.">
        <title>Thousands of microbial genomes shed light on interconnected biogeochemical processes in an aquifer system.</title>
        <authorList>
            <person name="Anantharaman K."/>
            <person name="Brown C.T."/>
            <person name="Hug L.A."/>
            <person name="Sharon I."/>
            <person name="Castelle C.J."/>
            <person name="Probst A.J."/>
            <person name="Thomas B.C."/>
            <person name="Singh A."/>
            <person name="Wilkins M.J."/>
            <person name="Karaoz U."/>
            <person name="Brodie E.L."/>
            <person name="Williams K.H."/>
            <person name="Hubbard S.S."/>
            <person name="Banfield J.F."/>
        </authorList>
    </citation>
    <scope>NUCLEOTIDE SEQUENCE [LARGE SCALE GENOMIC DNA]</scope>
</reference>
<organism evidence="1 2">
    <name type="scientific">Candidatus Ryanbacteria bacterium RIFCSPHIGHO2_01_45_13</name>
    <dbReference type="NCBI Taxonomy" id="1802112"/>
    <lineage>
        <taxon>Bacteria</taxon>
        <taxon>Candidatus Ryaniibacteriota</taxon>
    </lineage>
</organism>
<gene>
    <name evidence="1" type="ORF">A2W41_00125</name>
</gene>
<dbReference type="Proteomes" id="UP000176700">
    <property type="component" value="Unassembled WGS sequence"/>
</dbReference>
<name>A0A1G2G2K7_9BACT</name>
<sequence length="60" mass="6825">MKSRHPKNPLGVSSRRAKRKGVWGKEFLPACHPAKRDWGGNGSALLLRQEKQSKTFFNSF</sequence>